<dbReference type="GeneID" id="65130119"/>
<proteinExistence type="predicted"/>
<name>A0A7M1RYM1_9CAUD</name>
<protein>
    <submittedName>
        <fullName evidence="1">Uncharacterized protein</fullName>
    </submittedName>
</protein>
<dbReference type="EMBL" id="MT774390">
    <property type="protein sequence ID" value="QOR59533.1"/>
    <property type="molecule type" value="Genomic_DNA"/>
</dbReference>
<dbReference type="KEGG" id="vg:65130119"/>
<reference evidence="1 2" key="1">
    <citation type="submission" date="2020-07" db="EMBL/GenBank/DDBJ databases">
        <title>Taxonomic proposal: Crassvirales, a new order of highly abundant and diverse bacterial viruses.</title>
        <authorList>
            <person name="Shkoporov A.N."/>
            <person name="Stockdale S.R."/>
            <person name="Guerin E."/>
            <person name="Ross R.P."/>
            <person name="Hill C."/>
        </authorList>
    </citation>
    <scope>NUCLEOTIDE SEQUENCE [LARGE SCALE GENOMIC DNA]</scope>
</reference>
<sequence length="61" mass="7174">MKKEEYYMIREYNQYSLCKHLNNGMSISVTTIYAKNSGEAESMARINGIKYDFILETKLIK</sequence>
<dbReference type="Proteomes" id="UP000593882">
    <property type="component" value="Segment"/>
</dbReference>
<organism evidence="1 2">
    <name type="scientific">uncultured phage cr85_1</name>
    <dbReference type="NCBI Taxonomy" id="2772074"/>
    <lineage>
        <taxon>Viruses</taxon>
        <taxon>Duplodnaviria</taxon>
        <taxon>Heunggongvirae</taxon>
        <taxon>Uroviricota</taxon>
        <taxon>Caudoviricetes</taxon>
        <taxon>Crassvirales</taxon>
        <taxon>Steigviridae</taxon>
        <taxon>Asinivirinae</taxon>
        <taxon>Kahnovirus</taxon>
        <taxon>Kahnovirus oralis</taxon>
    </lineage>
</organism>
<evidence type="ECO:0000313" key="2">
    <source>
        <dbReference type="Proteomes" id="UP000593882"/>
    </source>
</evidence>
<keyword evidence="2" id="KW-1185">Reference proteome</keyword>
<evidence type="ECO:0000313" key="1">
    <source>
        <dbReference type="EMBL" id="QOR59533.1"/>
    </source>
</evidence>
<accession>A0A7M1RYM1</accession>
<dbReference type="RefSeq" id="YP_010111691.1">
    <property type="nucleotide sequence ID" value="NC_055883.1"/>
</dbReference>